<dbReference type="EMBL" id="JXUW01000001">
    <property type="protein sequence ID" value="KJE78121.1"/>
    <property type="molecule type" value="Genomic_DNA"/>
</dbReference>
<accession>A0A0D8FY85</accession>
<reference evidence="1 2" key="1">
    <citation type="submission" date="2015-01" db="EMBL/GenBank/DDBJ databases">
        <title>Draft genome of the acidophilic iron oxidizer Ferrimicrobium acidiphilum strain T23.</title>
        <authorList>
            <person name="Poehlein A."/>
            <person name="Eisen S."/>
            <person name="Schloemann M."/>
            <person name="Johnson B.D."/>
            <person name="Daniel R."/>
            <person name="Muehling M."/>
        </authorList>
    </citation>
    <scope>NUCLEOTIDE SEQUENCE [LARGE SCALE GENOMIC DNA]</scope>
    <source>
        <strain evidence="1 2">T23</strain>
    </source>
</reference>
<keyword evidence="2" id="KW-1185">Reference proteome</keyword>
<dbReference type="PATRIC" id="fig|1121877.4.peg.120"/>
<dbReference type="Proteomes" id="UP000032336">
    <property type="component" value="Unassembled WGS sequence"/>
</dbReference>
<evidence type="ECO:0000313" key="2">
    <source>
        <dbReference type="Proteomes" id="UP000032336"/>
    </source>
</evidence>
<proteinExistence type="predicted"/>
<protein>
    <submittedName>
        <fullName evidence="1">HhH-GPD superfamily base excision DNA repair protein</fullName>
    </submittedName>
</protein>
<dbReference type="InterPro" id="IPR011257">
    <property type="entry name" value="DNA_glycosylase"/>
</dbReference>
<dbReference type="InterPro" id="IPR017658">
    <property type="entry name" value="HhH-GPD_base_excis"/>
</dbReference>
<dbReference type="NCBIfam" id="TIGR03252">
    <property type="entry name" value="HhH-GPD-type base excision DNA repair protein"/>
    <property type="match status" value="1"/>
</dbReference>
<dbReference type="SUPFAM" id="SSF48150">
    <property type="entry name" value="DNA-glycosylase"/>
    <property type="match status" value="1"/>
</dbReference>
<gene>
    <name evidence="1" type="ORF">FEAC_01130</name>
</gene>
<comment type="caution">
    <text evidence="1">The sequence shown here is derived from an EMBL/GenBank/DDBJ whole genome shotgun (WGS) entry which is preliminary data.</text>
</comment>
<dbReference type="AlphaFoldDB" id="A0A0D8FY85"/>
<organism evidence="1 2">
    <name type="scientific">Ferrimicrobium acidiphilum DSM 19497</name>
    <dbReference type="NCBI Taxonomy" id="1121877"/>
    <lineage>
        <taxon>Bacteria</taxon>
        <taxon>Bacillati</taxon>
        <taxon>Actinomycetota</taxon>
        <taxon>Acidimicrobiia</taxon>
        <taxon>Acidimicrobiales</taxon>
        <taxon>Acidimicrobiaceae</taxon>
        <taxon>Ferrimicrobium</taxon>
    </lineage>
</organism>
<dbReference type="RefSeq" id="WP_035388237.1">
    <property type="nucleotide sequence ID" value="NZ_JQKF01000001.1"/>
</dbReference>
<dbReference type="STRING" id="1121877.FEAC_01130"/>
<evidence type="ECO:0000313" key="1">
    <source>
        <dbReference type="EMBL" id="KJE78121.1"/>
    </source>
</evidence>
<name>A0A0D8FY85_9ACTN</name>
<sequence>MMKGDIYLSPEPAANAFLKENPFGLLMGMLLDQQIPMERAFSAPYLLNARLKTHFDKVLSAANLASLGEDQMTALFSEKPALHRFPKAMAAKCHLLAERVVTDYHNDAAALWEGADSAEALLSALESLNGFGTDKSKIFIALLGKRFNAAPVGWERVSDPFGRADEVRSVADASSPEALEEIRLFKAKMKAMTKASS</sequence>
<dbReference type="GeneID" id="78371470"/>
<dbReference type="GO" id="GO:0006281">
    <property type="term" value="P:DNA repair"/>
    <property type="evidence" value="ECO:0007669"/>
    <property type="project" value="InterPro"/>
</dbReference>
<dbReference type="GO" id="GO:0003824">
    <property type="term" value="F:catalytic activity"/>
    <property type="evidence" value="ECO:0007669"/>
    <property type="project" value="InterPro"/>
</dbReference>
<dbReference type="eggNOG" id="COG0177">
    <property type="taxonomic scope" value="Bacteria"/>
</dbReference>